<sequence length="140" mass="14808">MDACEAASPPTGVLPEGAAPRCWNCDGTVCADCGQLAAETGVADAFCFLCVEKVPERFVPSEPPSEGTRAYSELRVLRRRLAAATALPLYDVTTALRQAIGVQRLGDADARQLQQAVQLARGWLHAGTIGPIGSNRSRAL</sequence>
<evidence type="ECO:0008006" key="3">
    <source>
        <dbReference type="Google" id="ProtNLM"/>
    </source>
</evidence>
<keyword evidence="2" id="KW-1185">Reference proteome</keyword>
<protein>
    <recommendedName>
        <fullName evidence="3">Amidophosphoribosyltransferase</fullName>
    </recommendedName>
</protein>
<proteinExistence type="predicted"/>
<organism evidence="1 2">
    <name type="scientific">Streptomyces olivaceiscleroticus</name>
    <dbReference type="NCBI Taxonomy" id="68245"/>
    <lineage>
        <taxon>Bacteria</taxon>
        <taxon>Bacillati</taxon>
        <taxon>Actinomycetota</taxon>
        <taxon>Actinomycetes</taxon>
        <taxon>Kitasatosporales</taxon>
        <taxon>Streptomycetaceae</taxon>
        <taxon>Streptomyces</taxon>
    </lineage>
</organism>
<comment type="caution">
    <text evidence="1">The sequence shown here is derived from an EMBL/GenBank/DDBJ whole genome shotgun (WGS) entry which is preliminary data.</text>
</comment>
<accession>A0ABP3JCM4</accession>
<dbReference type="RefSeq" id="WP_346093477.1">
    <property type="nucleotide sequence ID" value="NZ_BAAABY010000009.1"/>
</dbReference>
<reference evidence="2" key="1">
    <citation type="journal article" date="2019" name="Int. J. Syst. Evol. Microbiol.">
        <title>The Global Catalogue of Microorganisms (GCM) 10K type strain sequencing project: providing services to taxonomists for standard genome sequencing and annotation.</title>
        <authorList>
            <consortium name="The Broad Institute Genomics Platform"/>
            <consortium name="The Broad Institute Genome Sequencing Center for Infectious Disease"/>
            <person name="Wu L."/>
            <person name="Ma J."/>
        </authorList>
    </citation>
    <scope>NUCLEOTIDE SEQUENCE [LARGE SCALE GENOMIC DNA]</scope>
    <source>
        <strain evidence="2">JCM 4805</strain>
    </source>
</reference>
<evidence type="ECO:0000313" key="2">
    <source>
        <dbReference type="Proteomes" id="UP001500909"/>
    </source>
</evidence>
<evidence type="ECO:0000313" key="1">
    <source>
        <dbReference type="EMBL" id="GAA0449010.1"/>
    </source>
</evidence>
<name>A0ABP3JCM4_9ACTN</name>
<dbReference type="EMBL" id="BAAABY010000009">
    <property type="protein sequence ID" value="GAA0449010.1"/>
    <property type="molecule type" value="Genomic_DNA"/>
</dbReference>
<dbReference type="Proteomes" id="UP001500909">
    <property type="component" value="Unassembled WGS sequence"/>
</dbReference>
<gene>
    <name evidence="1" type="ORF">GCM10010361_11280</name>
</gene>